<feature type="compositionally biased region" description="Pro residues" evidence="1">
    <location>
        <begin position="39"/>
        <end position="53"/>
    </location>
</feature>
<name>A0ABN1Q7B3_9ACTN</name>
<sequence length="165" mass="17683">MPRHLPPQHIEPLPKPLDARPPQRLNPRPQTGPHHKQLPPTPKLPNPPKPRNGPPLHTQKTHTPEATTPAMSPTKTNPVPPNTLQVPIRPTQLTHLHPTHSPTQLTHAGRTARSYVVPSAPGSTRPSFAGCALGDHWGGYPHGAASPCGWVPLGGRRSGLTCCVG</sequence>
<feature type="region of interest" description="Disordered" evidence="1">
    <location>
        <begin position="1"/>
        <end position="84"/>
    </location>
</feature>
<reference evidence="2 3" key="1">
    <citation type="journal article" date="2019" name="Int. J. Syst. Evol. Microbiol.">
        <title>The Global Catalogue of Microorganisms (GCM) 10K type strain sequencing project: providing services to taxonomists for standard genome sequencing and annotation.</title>
        <authorList>
            <consortium name="The Broad Institute Genomics Platform"/>
            <consortium name="The Broad Institute Genome Sequencing Center for Infectious Disease"/>
            <person name="Wu L."/>
            <person name="Ma J."/>
        </authorList>
    </citation>
    <scope>NUCLEOTIDE SEQUENCE [LARGE SCALE GENOMIC DNA]</scope>
    <source>
        <strain evidence="2 3">JCM 10977</strain>
    </source>
</reference>
<proteinExistence type="predicted"/>
<comment type="caution">
    <text evidence="2">The sequence shown here is derived from an EMBL/GenBank/DDBJ whole genome shotgun (WGS) entry which is preliminary data.</text>
</comment>
<keyword evidence="3" id="KW-1185">Reference proteome</keyword>
<dbReference type="Proteomes" id="UP001500542">
    <property type="component" value="Unassembled WGS sequence"/>
</dbReference>
<feature type="compositionally biased region" description="Polar residues" evidence="1">
    <location>
        <begin position="64"/>
        <end position="84"/>
    </location>
</feature>
<evidence type="ECO:0000256" key="1">
    <source>
        <dbReference type="SAM" id="MobiDB-lite"/>
    </source>
</evidence>
<protein>
    <submittedName>
        <fullName evidence="2">Uncharacterized protein</fullName>
    </submittedName>
</protein>
<gene>
    <name evidence="2" type="ORF">GCM10009554_27760</name>
</gene>
<organism evidence="2 3">
    <name type="scientific">Kribbella koreensis</name>
    <dbReference type="NCBI Taxonomy" id="57909"/>
    <lineage>
        <taxon>Bacteria</taxon>
        <taxon>Bacillati</taxon>
        <taxon>Actinomycetota</taxon>
        <taxon>Actinomycetes</taxon>
        <taxon>Propionibacteriales</taxon>
        <taxon>Kribbellaceae</taxon>
        <taxon>Kribbella</taxon>
    </lineage>
</organism>
<dbReference type="EMBL" id="BAAAHK010000006">
    <property type="protein sequence ID" value="GAA0938606.1"/>
    <property type="molecule type" value="Genomic_DNA"/>
</dbReference>
<evidence type="ECO:0000313" key="3">
    <source>
        <dbReference type="Proteomes" id="UP001500542"/>
    </source>
</evidence>
<evidence type="ECO:0000313" key="2">
    <source>
        <dbReference type="EMBL" id="GAA0938606.1"/>
    </source>
</evidence>
<accession>A0ABN1Q7B3</accession>